<dbReference type="GeneID" id="24873962"/>
<evidence type="ECO:0000256" key="2">
    <source>
        <dbReference type="ARBA" id="ARBA00022679"/>
    </source>
</evidence>
<dbReference type="PANTHER" id="PTHR43363">
    <property type="entry name" value="HYPOXANTHINE PHOSPHORIBOSYLTRANSFERASE"/>
    <property type="match status" value="1"/>
</dbReference>
<dbReference type="KEGG" id="msj:MSSAC_4221"/>
<keyword evidence="1 4" id="KW-0328">Glycosyltransferase</keyword>
<dbReference type="PATRIC" id="fig|1434118.4.peg.5413"/>
<dbReference type="EMBL" id="CP009508">
    <property type="protein sequence ID" value="AKB38811.1"/>
    <property type="molecule type" value="Genomic_DNA"/>
</dbReference>
<dbReference type="Gene3D" id="3.40.50.2020">
    <property type="match status" value="1"/>
</dbReference>
<dbReference type="CDD" id="cd06223">
    <property type="entry name" value="PRTases_typeI"/>
    <property type="match status" value="1"/>
</dbReference>
<protein>
    <submittedName>
        <fullName evidence="4">Phosphoribosyltransferase</fullName>
    </submittedName>
</protein>
<name>A0A0E3LED1_9EURY</name>
<dbReference type="InterPro" id="IPR029057">
    <property type="entry name" value="PRTase-like"/>
</dbReference>
<dbReference type="RefSeq" id="WP_048185248.1">
    <property type="nucleotide sequence ID" value="NZ_CP009508.1"/>
</dbReference>
<dbReference type="HOGENOM" id="CLU_080904_0_0_2"/>
<dbReference type="STRING" id="1434118.MSSAC_4221"/>
<keyword evidence="2 4" id="KW-0808">Transferase</keyword>
<dbReference type="Pfam" id="PF00156">
    <property type="entry name" value="Pribosyltran"/>
    <property type="match status" value="1"/>
</dbReference>
<gene>
    <name evidence="4" type="ORF">MSSAC_4221</name>
</gene>
<dbReference type="InterPro" id="IPR000836">
    <property type="entry name" value="PRTase_dom"/>
</dbReference>
<evidence type="ECO:0000313" key="5">
    <source>
        <dbReference type="Proteomes" id="UP000033123"/>
    </source>
</evidence>
<evidence type="ECO:0000313" key="4">
    <source>
        <dbReference type="EMBL" id="AKB38811.1"/>
    </source>
</evidence>
<dbReference type="GO" id="GO:0016757">
    <property type="term" value="F:glycosyltransferase activity"/>
    <property type="evidence" value="ECO:0007669"/>
    <property type="project" value="UniProtKB-KW"/>
</dbReference>
<dbReference type="AlphaFoldDB" id="A0A0E3LED1"/>
<dbReference type="SUPFAM" id="SSF53271">
    <property type="entry name" value="PRTase-like"/>
    <property type="match status" value="1"/>
</dbReference>
<proteinExistence type="predicted"/>
<dbReference type="Proteomes" id="UP000033123">
    <property type="component" value="Chromosome"/>
</dbReference>
<evidence type="ECO:0000256" key="1">
    <source>
        <dbReference type="ARBA" id="ARBA00022676"/>
    </source>
</evidence>
<reference evidence="4 5" key="1">
    <citation type="submission" date="2014-07" db="EMBL/GenBank/DDBJ databases">
        <title>Methanogenic archaea and the global carbon cycle.</title>
        <authorList>
            <person name="Henriksen J.R."/>
            <person name="Luke J."/>
            <person name="Reinhart S."/>
            <person name="Benedict M.N."/>
            <person name="Youngblut N.D."/>
            <person name="Metcalf M.E."/>
            <person name="Whitaker R.J."/>
            <person name="Metcalf W.W."/>
        </authorList>
    </citation>
    <scope>NUCLEOTIDE SEQUENCE [LARGE SCALE GENOMIC DNA]</scope>
    <source>
        <strain evidence="4 5">C2J</strain>
    </source>
</reference>
<dbReference type="PANTHER" id="PTHR43363:SF2">
    <property type="entry name" value="PHOSPHORIBOSYLTRANSFERASE"/>
    <property type="match status" value="1"/>
</dbReference>
<sequence length="241" mass="27813">MHRASDSGGFYIKSFRCVLTNWDYIYNLCRKISRDIKSSEYEPDVIIALARGGWFAGRVLCDFLGLDDLSSLKIEHYTGTAAIDTGETHIRYPLPADVIKGKKVLIVDDIVDTGESMISAKAYVEARNPREVRTASLQYLRSSKIDPDYVGERLEDWSWIVYPWNFMEDMISILAKNMRKNPEKLWSLEDLKHSLYINHALDPVVFEITQPGRLPEVLGEMDRTRRTSSQVIDGRKYWKLL</sequence>
<feature type="domain" description="Phosphoribosyltransferase" evidence="3">
    <location>
        <begin position="22"/>
        <end position="163"/>
    </location>
</feature>
<organism evidence="4 5">
    <name type="scientific">Methanosarcina siciliae C2J</name>
    <dbReference type="NCBI Taxonomy" id="1434118"/>
    <lineage>
        <taxon>Archaea</taxon>
        <taxon>Methanobacteriati</taxon>
        <taxon>Methanobacteriota</taxon>
        <taxon>Stenosarchaea group</taxon>
        <taxon>Methanomicrobia</taxon>
        <taxon>Methanosarcinales</taxon>
        <taxon>Methanosarcinaceae</taxon>
        <taxon>Methanosarcina</taxon>
    </lineage>
</organism>
<accession>A0A0E3LED1</accession>
<evidence type="ECO:0000259" key="3">
    <source>
        <dbReference type="Pfam" id="PF00156"/>
    </source>
</evidence>